<proteinExistence type="inferred from homology"/>
<dbReference type="Gene3D" id="1.10.530.10">
    <property type="match status" value="1"/>
</dbReference>
<evidence type="ECO:0000256" key="1">
    <source>
        <dbReference type="ARBA" id="ARBA00010266"/>
    </source>
</evidence>
<dbReference type="RefSeq" id="WP_317698395.1">
    <property type="nucleotide sequence ID" value="NZ_AP026801.1"/>
</dbReference>
<name>A0AAU9CVP7_9LACO</name>
<protein>
    <submittedName>
        <fullName evidence="5">N-acetylmuramidase</fullName>
    </submittedName>
</protein>
<dbReference type="KEGG" id="xak:KIMC2_10130"/>
<evidence type="ECO:0000256" key="3">
    <source>
        <dbReference type="SAM" id="Phobius"/>
    </source>
</evidence>
<dbReference type="InterPro" id="IPR002901">
    <property type="entry name" value="MGlyc_endo_b_GlcNAc-like_dom"/>
</dbReference>
<comment type="similarity">
    <text evidence="1">Belongs to the glycosyl hydrolase 73 family.</text>
</comment>
<dbReference type="Gene3D" id="4.10.80.30">
    <property type="entry name" value="DNA polymerase, domain 6"/>
    <property type="match status" value="1"/>
</dbReference>
<dbReference type="AlphaFoldDB" id="A0AAU9CVP7"/>
<dbReference type="Pfam" id="PF01832">
    <property type="entry name" value="Glucosaminidase"/>
    <property type="match status" value="1"/>
</dbReference>
<keyword evidence="6" id="KW-1185">Reference proteome</keyword>
<feature type="transmembrane region" description="Helical" evidence="3">
    <location>
        <begin position="7"/>
        <end position="27"/>
    </location>
</feature>
<sequence length="218" mass="25367">MKKTKKLVPFTVSLTVLLILLLLVFFIKKIDSVETTKRIDYSKSIQKEKLNEERKEELARSKEEQNKKYFIKTITPIAQQIQKEYHILASITIAQACLESDWGRSQLSTDYHNYFGVKGTGQNNTVSLETKEFINGKWIKKHDNFVVYRNLRDSVVAHAELLKNGTSWNSKQYQEVLNAKEFREASRALYKAGYATDPTYAEKLIAIINKYKLNQYDN</sequence>
<feature type="domain" description="Mannosyl-glycoprotein endo-beta-N-acetylglucosamidase-like" evidence="4">
    <location>
        <begin position="60"/>
        <end position="217"/>
    </location>
</feature>
<dbReference type="SMART" id="SM00047">
    <property type="entry name" value="LYZ2"/>
    <property type="match status" value="1"/>
</dbReference>
<dbReference type="EMBL" id="AP026801">
    <property type="protein sequence ID" value="BDR56451.1"/>
    <property type="molecule type" value="Genomic_DNA"/>
</dbReference>
<evidence type="ECO:0000256" key="2">
    <source>
        <dbReference type="ARBA" id="ARBA00022801"/>
    </source>
</evidence>
<evidence type="ECO:0000313" key="6">
    <source>
        <dbReference type="Proteomes" id="UP001321804"/>
    </source>
</evidence>
<dbReference type="Proteomes" id="UP001321804">
    <property type="component" value="Chromosome"/>
</dbReference>
<dbReference type="GO" id="GO:0004040">
    <property type="term" value="F:amidase activity"/>
    <property type="evidence" value="ECO:0007669"/>
    <property type="project" value="InterPro"/>
</dbReference>
<keyword evidence="2" id="KW-0378">Hydrolase</keyword>
<dbReference type="PANTHER" id="PTHR33308">
    <property type="entry name" value="PEPTIDOGLYCAN HYDROLASE FLGJ"/>
    <property type="match status" value="1"/>
</dbReference>
<keyword evidence="3" id="KW-1133">Transmembrane helix</keyword>
<keyword evidence="3" id="KW-0812">Transmembrane</keyword>
<dbReference type="PANTHER" id="PTHR33308:SF9">
    <property type="entry name" value="PEPTIDOGLYCAN HYDROLASE FLGJ"/>
    <property type="match status" value="1"/>
</dbReference>
<reference evidence="5 6" key="1">
    <citation type="journal article" date="2023" name="Microbiol. Spectr.">
        <title>Symbiosis of Carpenter Bees with Uncharacterized Lactic Acid Bacteria Showing NAD Auxotrophy.</title>
        <authorList>
            <person name="Kawasaki S."/>
            <person name="Ozawa K."/>
            <person name="Mori T."/>
            <person name="Yamamoto A."/>
            <person name="Ito M."/>
            <person name="Ohkuma M."/>
            <person name="Sakamoto M."/>
            <person name="Matsutani M."/>
        </authorList>
    </citation>
    <scope>NUCLEOTIDE SEQUENCE [LARGE SCALE GENOMIC DNA]</scope>
    <source>
        <strain evidence="5 6">KimC2</strain>
    </source>
</reference>
<dbReference type="InterPro" id="IPR051056">
    <property type="entry name" value="Glycosyl_Hydrolase_73"/>
</dbReference>
<evidence type="ECO:0000259" key="4">
    <source>
        <dbReference type="SMART" id="SM00047"/>
    </source>
</evidence>
<gene>
    <name evidence="5" type="primary">acmC</name>
    <name evidence="5" type="ORF">KIMC2_10130</name>
</gene>
<evidence type="ECO:0000313" key="5">
    <source>
        <dbReference type="EMBL" id="BDR56451.1"/>
    </source>
</evidence>
<organism evidence="5 6">
    <name type="scientific">Xylocopilactobacillus apis</name>
    <dbReference type="NCBI Taxonomy" id="2932183"/>
    <lineage>
        <taxon>Bacteria</taxon>
        <taxon>Bacillati</taxon>
        <taxon>Bacillota</taxon>
        <taxon>Bacilli</taxon>
        <taxon>Lactobacillales</taxon>
        <taxon>Lactobacillaceae</taxon>
        <taxon>Xylocopilactobacillus</taxon>
    </lineage>
</organism>
<dbReference type="PRINTS" id="PR01002">
    <property type="entry name" value="FLGFLGJ"/>
</dbReference>
<keyword evidence="3" id="KW-0472">Membrane</keyword>
<accession>A0AAU9CVP7</accession>